<organism evidence="1 2">
    <name type="scientific">Alteromonas macleodii</name>
    <name type="common">Pseudoalteromonas macleodii</name>
    <dbReference type="NCBI Taxonomy" id="28108"/>
    <lineage>
        <taxon>Bacteria</taxon>
        <taxon>Pseudomonadati</taxon>
        <taxon>Pseudomonadota</taxon>
        <taxon>Gammaproteobacteria</taxon>
        <taxon>Alteromonadales</taxon>
        <taxon>Alteromonadaceae</taxon>
        <taxon>Alteromonas/Salinimonas group</taxon>
        <taxon>Alteromonas</taxon>
    </lineage>
</organism>
<dbReference type="OrthoDB" id="5704732at2"/>
<dbReference type="EMBL" id="CP014323">
    <property type="protein sequence ID" value="AMJ98825.1"/>
    <property type="molecule type" value="Genomic_DNA"/>
</dbReference>
<accession>A0A126Q0W8</accession>
<proteinExistence type="predicted"/>
<dbReference type="RefSeq" id="WP_014949821.1">
    <property type="nucleotide sequence ID" value="NZ_CP012202.1"/>
</dbReference>
<evidence type="ECO:0000313" key="2">
    <source>
        <dbReference type="Proteomes" id="UP000063991"/>
    </source>
</evidence>
<dbReference type="AlphaFoldDB" id="A0A126Q0W8"/>
<dbReference type="GeneID" id="56267472"/>
<sequence length="74" mass="8077">MTSEEFSRLSVYVHDARKPLNRISMQAELVKMALNGDVPPEKALVALDKIISSAKDCSHTLAEMTSELSGNVSD</sequence>
<reference evidence="1 2" key="1">
    <citation type="submission" date="2015-12" db="EMBL/GenBank/DDBJ databases">
        <authorList>
            <person name="Shamseldin A."/>
            <person name="Moawad H."/>
            <person name="Abd El-Rahim W.M."/>
            <person name="Sadowsky M.J."/>
        </authorList>
    </citation>
    <scope>NUCLEOTIDE SEQUENCE [LARGE SCALE GENOMIC DNA]</scope>
    <source>
        <strain evidence="1 2">D7</strain>
    </source>
</reference>
<dbReference type="PATRIC" id="fig|28108.53.peg.2382"/>
<evidence type="ECO:0000313" key="1">
    <source>
        <dbReference type="EMBL" id="AMJ98825.1"/>
    </source>
</evidence>
<protein>
    <submittedName>
        <fullName evidence="1">Uncharacterized protein</fullName>
    </submittedName>
</protein>
<dbReference type="Proteomes" id="UP000063991">
    <property type="component" value="Chromosome"/>
</dbReference>
<name>A0A126Q0W8_ALTMA</name>
<gene>
    <name evidence="1" type="ORF">AVL55_11995</name>
</gene>